<feature type="region of interest" description="Disordered" evidence="1">
    <location>
        <begin position="20"/>
        <end position="124"/>
    </location>
</feature>
<evidence type="ECO:0000256" key="2">
    <source>
        <dbReference type="SAM" id="SignalP"/>
    </source>
</evidence>
<evidence type="ECO:0000313" key="4">
    <source>
        <dbReference type="Proteomes" id="UP001152795"/>
    </source>
</evidence>
<dbReference type="Proteomes" id="UP001152795">
    <property type="component" value="Unassembled WGS sequence"/>
</dbReference>
<name>A0A7D9L9H4_PARCT</name>
<evidence type="ECO:0000313" key="3">
    <source>
        <dbReference type="EMBL" id="CAB4028198.1"/>
    </source>
</evidence>
<dbReference type="AlphaFoldDB" id="A0A7D9L9H4"/>
<dbReference type="EMBL" id="CACRXK020015314">
    <property type="protein sequence ID" value="CAB4028198.1"/>
    <property type="molecule type" value="Genomic_DNA"/>
</dbReference>
<keyword evidence="2" id="KW-0732">Signal</keyword>
<keyword evidence="4" id="KW-1185">Reference proteome</keyword>
<sequence length="211" mass="22302">MRTSIFLLVVMATIVVSQDATSGPELRDCDNCPPSPRGPKGVKGQRGLQGERGIPGDPGRVYYRGTGSQCGPGPCPTGAPGNKGDRGLPGETGPGGSLGLPGDKGNPGDAGLPGRPGPSGSTNSDVMYLPYKPGDNVGQVCYSFRKVCAVPGLRNGWRGWYREGQSGYMIYNKWMYFVTLSDCPCEYDKPSAPQPAKPRDCVRLGECQSLD</sequence>
<protein>
    <submittedName>
        <fullName evidence="3">Uncharacterized protein</fullName>
    </submittedName>
</protein>
<comment type="caution">
    <text evidence="3">The sequence shown here is derived from an EMBL/GenBank/DDBJ whole genome shotgun (WGS) entry which is preliminary data.</text>
</comment>
<dbReference type="PANTHER" id="PTHR24637">
    <property type="entry name" value="COLLAGEN"/>
    <property type="match status" value="1"/>
</dbReference>
<proteinExistence type="predicted"/>
<feature type="signal peptide" evidence="2">
    <location>
        <begin position="1"/>
        <end position="17"/>
    </location>
</feature>
<accession>A0A7D9L9H4</accession>
<evidence type="ECO:0000256" key="1">
    <source>
        <dbReference type="SAM" id="MobiDB-lite"/>
    </source>
</evidence>
<feature type="compositionally biased region" description="Gly residues" evidence="1">
    <location>
        <begin position="90"/>
        <end position="99"/>
    </location>
</feature>
<reference evidence="3" key="1">
    <citation type="submission" date="2020-04" db="EMBL/GenBank/DDBJ databases">
        <authorList>
            <person name="Alioto T."/>
            <person name="Alioto T."/>
            <person name="Gomez Garrido J."/>
        </authorList>
    </citation>
    <scope>NUCLEOTIDE SEQUENCE</scope>
    <source>
        <strain evidence="3">A484AB</strain>
    </source>
</reference>
<gene>
    <name evidence="3" type="ORF">PACLA_8A080308</name>
</gene>
<dbReference type="PANTHER" id="PTHR24637:SF421">
    <property type="entry name" value="CUTICLE COLLAGEN DPY-2"/>
    <property type="match status" value="1"/>
</dbReference>
<feature type="chain" id="PRO_5044325656" evidence="2">
    <location>
        <begin position="18"/>
        <end position="211"/>
    </location>
</feature>
<dbReference type="OrthoDB" id="5983381at2759"/>
<organism evidence="3 4">
    <name type="scientific">Paramuricea clavata</name>
    <name type="common">Red gorgonian</name>
    <name type="synonym">Violescent sea-whip</name>
    <dbReference type="NCBI Taxonomy" id="317549"/>
    <lineage>
        <taxon>Eukaryota</taxon>
        <taxon>Metazoa</taxon>
        <taxon>Cnidaria</taxon>
        <taxon>Anthozoa</taxon>
        <taxon>Octocorallia</taxon>
        <taxon>Malacalcyonacea</taxon>
        <taxon>Plexauridae</taxon>
        <taxon>Paramuricea</taxon>
    </lineage>
</organism>